<dbReference type="CDD" id="cd02440">
    <property type="entry name" value="AdoMet_MTases"/>
    <property type="match status" value="1"/>
</dbReference>
<dbReference type="InterPro" id="IPR007848">
    <property type="entry name" value="Small_mtfrase_dom"/>
</dbReference>
<protein>
    <submittedName>
        <fullName evidence="7">Ribosomal RNA small subunit methyltransferase C</fullName>
    </submittedName>
</protein>
<dbReference type="PROSITE" id="PS00092">
    <property type="entry name" value="N6_MTASE"/>
    <property type="match status" value="1"/>
</dbReference>
<dbReference type="PANTHER" id="PTHR47816">
    <property type="entry name" value="RIBOSOMAL RNA SMALL SUBUNIT METHYLTRANSFERASE C"/>
    <property type="match status" value="1"/>
</dbReference>
<dbReference type="GeneID" id="68844444"/>
<dbReference type="GO" id="GO:0006364">
    <property type="term" value="P:rRNA processing"/>
    <property type="evidence" value="ECO:0007669"/>
    <property type="project" value="UniProtKB-KW"/>
</dbReference>
<sequence>MSDPALDTLVLPLETGAVELADKSRVLFLRARAGRALAALADANLVCEQSFAPDRDALQKAGLKVDAETEADGFDAVLVLPGRQRQEARAQLARAVSKTRPGGIVIACAPNTEGAKTLESDLQDLLGSAEKMTKNKCRVVWSDVSDDSLNTSLLAEWLTLDAPRPVLDGAFVSRPGVFAWDRIDPASRLLADQLPATLKGRGADLGAGFGYLTRAVFEKAPKVTSMDLFEAEKRALDLAEQNLAAFKGLRTMNGIWSDVTQGIEGPYDFVVSNPPFHQAGKADRADVGQGFIRSAARGLRPGGEFFMVANRHLPYEHTLGEVFADVKQLADEGGYKVIRAVKRQGGTVTCVL</sequence>
<evidence type="ECO:0000313" key="7">
    <source>
        <dbReference type="EMBL" id="EAV45884.1"/>
    </source>
</evidence>
<dbReference type="Proteomes" id="UP000004848">
    <property type="component" value="Unassembled WGS sequence"/>
</dbReference>
<evidence type="ECO:0000256" key="1">
    <source>
        <dbReference type="ARBA" id="ARBA00022490"/>
    </source>
</evidence>
<evidence type="ECO:0000256" key="3">
    <source>
        <dbReference type="ARBA" id="ARBA00022603"/>
    </source>
</evidence>
<accession>A0NLD9</accession>
<evidence type="ECO:0000256" key="2">
    <source>
        <dbReference type="ARBA" id="ARBA00022552"/>
    </source>
</evidence>
<name>A0NLD9_ROSAI</name>
<feature type="domain" description="Methyltransferase small" evidence="6">
    <location>
        <begin position="170"/>
        <end position="338"/>
    </location>
</feature>
<keyword evidence="4 7" id="KW-0808">Transferase</keyword>
<dbReference type="GO" id="GO:0008757">
    <property type="term" value="F:S-adenosylmethionine-dependent methyltransferase activity"/>
    <property type="evidence" value="ECO:0007669"/>
    <property type="project" value="InterPro"/>
</dbReference>
<dbReference type="RefSeq" id="WP_006931042.1">
    <property type="nucleotide sequence ID" value="NZ_AAUW01000001.1"/>
</dbReference>
<dbReference type="GO" id="GO:0003676">
    <property type="term" value="F:nucleic acid binding"/>
    <property type="evidence" value="ECO:0007669"/>
    <property type="project" value="InterPro"/>
</dbReference>
<keyword evidence="1" id="KW-0963">Cytoplasm</keyword>
<dbReference type="GO" id="GO:0032259">
    <property type="term" value="P:methylation"/>
    <property type="evidence" value="ECO:0007669"/>
    <property type="project" value="UniProtKB-KW"/>
</dbReference>
<proteinExistence type="predicted"/>
<gene>
    <name evidence="7" type="ORF">SIAM614_08658</name>
</gene>
<dbReference type="InterPro" id="IPR046977">
    <property type="entry name" value="RsmC/RlmG"/>
</dbReference>
<keyword evidence="5" id="KW-0949">S-adenosyl-L-methionine</keyword>
<dbReference type="Pfam" id="PF05175">
    <property type="entry name" value="MTS"/>
    <property type="match status" value="1"/>
</dbReference>
<keyword evidence="2" id="KW-0698">rRNA processing</keyword>
<reference evidence="7 8" key="1">
    <citation type="submission" date="2006-05" db="EMBL/GenBank/DDBJ databases">
        <authorList>
            <person name="King G."/>
            <person name="Ferriera S."/>
            <person name="Johnson J."/>
            <person name="Kravitz S."/>
            <person name="Beeson K."/>
            <person name="Sutton G."/>
            <person name="Rogers Y.-H."/>
            <person name="Friedman R."/>
            <person name="Frazier M."/>
            <person name="Venter J.C."/>
        </authorList>
    </citation>
    <scope>NUCLEOTIDE SEQUENCE [LARGE SCALE GENOMIC DNA]</scope>
    <source>
        <strain evidence="8">ATCC 25650 / DSM 13394 / JCM 20685 / NBRC 16684 / NCIMB 2208 / IAM 12614 / B1</strain>
    </source>
</reference>
<dbReference type="EMBL" id="AAUW01000001">
    <property type="protein sequence ID" value="EAV45884.1"/>
    <property type="molecule type" value="Genomic_DNA"/>
</dbReference>
<evidence type="ECO:0000259" key="6">
    <source>
        <dbReference type="Pfam" id="PF05175"/>
    </source>
</evidence>
<organism evidence="7 8">
    <name type="scientific">Roseibium aggregatum (strain ATCC 25650 / DSM 13394 / JCM 20685 / NBRC 16684 / NCIMB 2208 / IAM 12614 / B1)</name>
    <name type="common">Stappia aggregata</name>
    <dbReference type="NCBI Taxonomy" id="384765"/>
    <lineage>
        <taxon>Bacteria</taxon>
        <taxon>Pseudomonadati</taxon>
        <taxon>Pseudomonadota</taxon>
        <taxon>Alphaproteobacteria</taxon>
        <taxon>Hyphomicrobiales</taxon>
        <taxon>Stappiaceae</taxon>
        <taxon>Roseibium</taxon>
    </lineage>
</organism>
<dbReference type="PANTHER" id="PTHR47816:SF4">
    <property type="entry name" value="RIBOSOMAL RNA SMALL SUBUNIT METHYLTRANSFERASE C"/>
    <property type="match status" value="1"/>
</dbReference>
<evidence type="ECO:0000256" key="4">
    <source>
        <dbReference type="ARBA" id="ARBA00022679"/>
    </source>
</evidence>
<dbReference type="InterPro" id="IPR002052">
    <property type="entry name" value="DNA_methylase_N6_adenine_CS"/>
</dbReference>
<dbReference type="OrthoDB" id="9816072at2"/>
<dbReference type="InterPro" id="IPR029063">
    <property type="entry name" value="SAM-dependent_MTases_sf"/>
</dbReference>
<evidence type="ECO:0000256" key="5">
    <source>
        <dbReference type="ARBA" id="ARBA00022691"/>
    </source>
</evidence>
<dbReference type="eggNOG" id="COG2813">
    <property type="taxonomic scope" value="Bacteria"/>
</dbReference>
<evidence type="ECO:0000313" key="8">
    <source>
        <dbReference type="Proteomes" id="UP000004848"/>
    </source>
</evidence>
<comment type="caution">
    <text evidence="7">The sequence shown here is derived from an EMBL/GenBank/DDBJ whole genome shotgun (WGS) entry which is preliminary data.</text>
</comment>
<dbReference type="AlphaFoldDB" id="A0NLD9"/>
<dbReference type="Gene3D" id="3.40.50.150">
    <property type="entry name" value="Vaccinia Virus protein VP39"/>
    <property type="match status" value="2"/>
</dbReference>
<dbReference type="GO" id="GO:0008170">
    <property type="term" value="F:N-methyltransferase activity"/>
    <property type="evidence" value="ECO:0007669"/>
    <property type="project" value="UniProtKB-ARBA"/>
</dbReference>
<dbReference type="SUPFAM" id="SSF53335">
    <property type="entry name" value="S-adenosyl-L-methionine-dependent methyltransferases"/>
    <property type="match status" value="1"/>
</dbReference>
<keyword evidence="3 7" id="KW-0489">Methyltransferase</keyword>